<feature type="region of interest" description="Disordered" evidence="1">
    <location>
        <begin position="420"/>
        <end position="452"/>
    </location>
</feature>
<name>A0ABQ9ILZ1_9NEOP</name>
<feature type="region of interest" description="Disordered" evidence="1">
    <location>
        <begin position="1"/>
        <end position="48"/>
    </location>
</feature>
<protein>
    <submittedName>
        <fullName evidence="2">Uncharacterized protein</fullName>
    </submittedName>
</protein>
<proteinExistence type="predicted"/>
<feature type="compositionally biased region" description="Basic and acidic residues" evidence="1">
    <location>
        <begin position="428"/>
        <end position="437"/>
    </location>
</feature>
<dbReference type="EMBL" id="JARBHB010000001">
    <property type="protein sequence ID" value="KAJ8897706.1"/>
    <property type="molecule type" value="Genomic_DNA"/>
</dbReference>
<evidence type="ECO:0000313" key="3">
    <source>
        <dbReference type="Proteomes" id="UP001159363"/>
    </source>
</evidence>
<evidence type="ECO:0000313" key="2">
    <source>
        <dbReference type="EMBL" id="KAJ8897706.1"/>
    </source>
</evidence>
<organism evidence="2 3">
    <name type="scientific">Dryococelus australis</name>
    <dbReference type="NCBI Taxonomy" id="614101"/>
    <lineage>
        <taxon>Eukaryota</taxon>
        <taxon>Metazoa</taxon>
        <taxon>Ecdysozoa</taxon>
        <taxon>Arthropoda</taxon>
        <taxon>Hexapoda</taxon>
        <taxon>Insecta</taxon>
        <taxon>Pterygota</taxon>
        <taxon>Neoptera</taxon>
        <taxon>Polyneoptera</taxon>
        <taxon>Phasmatodea</taxon>
        <taxon>Verophasmatodea</taxon>
        <taxon>Anareolatae</taxon>
        <taxon>Phasmatidae</taxon>
        <taxon>Eurycanthinae</taxon>
        <taxon>Dryococelus</taxon>
    </lineage>
</organism>
<gene>
    <name evidence="2" type="ORF">PR048_003056</name>
</gene>
<keyword evidence="3" id="KW-1185">Reference proteome</keyword>
<dbReference type="Proteomes" id="UP001159363">
    <property type="component" value="Chromosome 1"/>
</dbReference>
<accession>A0ABQ9ILZ1</accession>
<reference evidence="2 3" key="1">
    <citation type="submission" date="2023-02" db="EMBL/GenBank/DDBJ databases">
        <title>LHISI_Scaffold_Assembly.</title>
        <authorList>
            <person name="Stuart O.P."/>
            <person name="Cleave R."/>
            <person name="Magrath M.J.L."/>
            <person name="Mikheyev A.S."/>
        </authorList>
    </citation>
    <scope>NUCLEOTIDE SEQUENCE [LARGE SCALE GENOMIC DNA]</scope>
    <source>
        <strain evidence="2">Daus_M_001</strain>
        <tissue evidence="2">Leg muscle</tissue>
    </source>
</reference>
<evidence type="ECO:0000256" key="1">
    <source>
        <dbReference type="SAM" id="MobiDB-lite"/>
    </source>
</evidence>
<sequence>MEQHRNARAVEAGDPRENPPTSGIVRHDPHMRRSGATPPGIEAGSPRWEARSLTTTPCGGPPKNKRCNVGGVPGEPSRRCQEWFETTDVEYTQLLMWPHGKKSASVRSGDLGGHDTRAPLPIHLTPNVSMNTTVEMRRGAIMLKPNVFNNLFVECANPRFNRKLLLPSLVKHDSSVNNTHDANSGSAVHCYVNHFVIRMWDSEVNWSKSLHNRLSPSLAINDRQQACDTSAAECRPPRRADLFYKDAWSLNGASTDVRSLPKLSFSGTSTDVTNVQLKRRSGSTRCCLDGLYTRATSRNDYIVVITITHDDEAFHSRLWTGPFAAATSVRGEVSAVPATHLRPGSIGQVLGGGGWIACARVGVGAQRRLLIPRGCTAGNPPRESAAADRYSPAARACTFAGRLHRGLLRGDEGETRRIRSSVGMQRQGKREIPEKTRRTTASSGTIPICENPGVTPPGIKPSALATKPTVTITSLNAVHNKVRTLEMNLRKKVPAPACIYFNGRTEKHLPPFVLRVAGGMFLGVGEIASETVKLHYLPKRNWAPVHNVFSVVVTPLESRRATSRGYNSIHPAWHALYECLQDIHGDSSPFLLQPFHELSNGFWMRVTSPRTAIQFVPKMCYRVEVGALGGPVQSANIVVCTPSRIVPEKTAFGQPALLRTDMQAPLLSRKEISYTVGLRTPNRTERKVPATPCESALIELLSTIEKPCPFMNDNGGD</sequence>
<comment type="caution">
    <text evidence="2">The sequence shown here is derived from an EMBL/GenBank/DDBJ whole genome shotgun (WGS) entry which is preliminary data.</text>
</comment>